<evidence type="ECO:0000256" key="1">
    <source>
        <dbReference type="SAM" id="MobiDB-lite"/>
    </source>
</evidence>
<dbReference type="Proteomes" id="UP000621560">
    <property type="component" value="Unassembled WGS sequence"/>
</dbReference>
<evidence type="ECO:0000259" key="3">
    <source>
        <dbReference type="Pfam" id="PF07364"/>
    </source>
</evidence>
<dbReference type="Pfam" id="PF07364">
    <property type="entry name" value="DUF1485"/>
    <property type="match status" value="1"/>
</dbReference>
<comment type="caution">
    <text evidence="4">The sequence shown here is derived from an EMBL/GenBank/DDBJ whole genome shotgun (WGS) entry which is preliminary data.</text>
</comment>
<dbReference type="RefSeq" id="WP_190920549.1">
    <property type="nucleotide sequence ID" value="NZ_JACXIZ010000038.1"/>
</dbReference>
<dbReference type="AlphaFoldDB" id="A0A927GTT5"/>
<protein>
    <submittedName>
        <fullName evidence="4">M81 family metallopeptidase</fullName>
    </submittedName>
</protein>
<reference evidence="4" key="1">
    <citation type="submission" date="2020-09" db="EMBL/GenBank/DDBJ databases">
        <title>A novel bacterium of genus Paenibacillus, isolated from South China Sea.</title>
        <authorList>
            <person name="Huang H."/>
            <person name="Mo K."/>
            <person name="Hu Y."/>
        </authorList>
    </citation>
    <scope>NUCLEOTIDE SEQUENCE</scope>
    <source>
        <strain evidence="4">IB182496</strain>
    </source>
</reference>
<evidence type="ECO:0000259" key="2">
    <source>
        <dbReference type="Pfam" id="PF07171"/>
    </source>
</evidence>
<dbReference type="Pfam" id="PF07171">
    <property type="entry name" value="MlrC_C"/>
    <property type="match status" value="2"/>
</dbReference>
<feature type="domain" description="Microcystin LR degradation protein MlrC C-terminal" evidence="2">
    <location>
        <begin position="309"/>
        <end position="377"/>
    </location>
</feature>
<accession>A0A927GTT5</accession>
<evidence type="ECO:0000313" key="4">
    <source>
        <dbReference type="EMBL" id="MBD2847440.1"/>
    </source>
</evidence>
<feature type="region of interest" description="Disordered" evidence="1">
    <location>
        <begin position="368"/>
        <end position="418"/>
    </location>
</feature>
<proteinExistence type="predicted"/>
<dbReference type="InterPro" id="IPR010799">
    <property type="entry name" value="MlrC_C"/>
</dbReference>
<keyword evidence="5" id="KW-1185">Reference proteome</keyword>
<feature type="domain" description="Microcystin LR degradation protein MlrC C-terminal" evidence="2">
    <location>
        <begin position="413"/>
        <end position="524"/>
    </location>
</feature>
<dbReference type="EMBL" id="JACXIZ010000038">
    <property type="protein sequence ID" value="MBD2847440.1"/>
    <property type="molecule type" value="Genomic_DNA"/>
</dbReference>
<evidence type="ECO:0000313" key="5">
    <source>
        <dbReference type="Proteomes" id="UP000621560"/>
    </source>
</evidence>
<feature type="compositionally biased region" description="Basic and acidic residues" evidence="1">
    <location>
        <begin position="385"/>
        <end position="402"/>
    </location>
</feature>
<gene>
    <name evidence="4" type="ORF">IDH44_19735</name>
</gene>
<feature type="domain" description="Microcystin LR degradation protein MlrC N-terminal" evidence="3">
    <location>
        <begin position="5"/>
        <end position="295"/>
    </location>
</feature>
<sequence length="556" mass="59386">MSKLRIVTGTLMHETNTFNRTPTTYADFRAIEGERLLEETFWADGSEATGGIIHTLQAEGAEIVPTLHARPFISGIIADEAYAQARAIILEAVRAAGPVDGVCLCLHGSMYTEAVPDPEGDLMHEVRAIVGPGVPIVCALDMHATVTEALLASVNAFTLFRTAPHTDNYDTGVRAADLLLKIIRQRLDVVTVSAKLPMLVGGEHSMTTVSPMKDMIAGVYAACRKPEVLNADYALGFPWADTPHHSIRTLVSGERRHLETLTETALELAEAWWLRRAEFVYSVEAYPLDEALDVAYAAESAAASGPVVVSDTGDNPTAGAACDATLVLERLLGRGAGAALVAVVADRRAYAACLAAGAGASIELELGRSGSEDERGPGTGANRGADAREAEPARNGRDRERNVAQVNRDAGDGAEDAAAGRPLRVTGTVLAVRDDLQAAGRARSGSNAAVLRIGSVDVVIAQERMAVTDPAYLVRLGLQPADYRVIVVKSGYQSPAYQELASRSLFALTPGQTRITLTDIAYRRAPRPIYPLDADTSWRREDERARLRQAHGIGHA</sequence>
<name>A0A927GTT5_9BACL</name>
<dbReference type="InterPro" id="IPR015995">
    <property type="entry name" value="MlrC_N"/>
</dbReference>
<organism evidence="4 5">
    <name type="scientific">Paenibacillus sabuli</name>
    <dbReference type="NCBI Taxonomy" id="2772509"/>
    <lineage>
        <taxon>Bacteria</taxon>
        <taxon>Bacillati</taxon>
        <taxon>Bacillota</taxon>
        <taxon>Bacilli</taxon>
        <taxon>Bacillales</taxon>
        <taxon>Paenibacillaceae</taxon>
        <taxon>Paenibacillus</taxon>
    </lineage>
</organism>